<comment type="catalytic activity">
    <reaction evidence="4 5">
        <text>an acyl phosphate + H2O = a carboxylate + phosphate + H(+)</text>
        <dbReference type="Rhea" id="RHEA:14965"/>
        <dbReference type="ChEBI" id="CHEBI:15377"/>
        <dbReference type="ChEBI" id="CHEBI:15378"/>
        <dbReference type="ChEBI" id="CHEBI:29067"/>
        <dbReference type="ChEBI" id="CHEBI:43474"/>
        <dbReference type="ChEBI" id="CHEBI:59918"/>
        <dbReference type="EC" id="3.6.1.7"/>
    </reaction>
</comment>
<dbReference type="InterPro" id="IPR017968">
    <property type="entry name" value="Acylphosphatase_CS"/>
</dbReference>
<evidence type="ECO:0000256" key="4">
    <source>
        <dbReference type="ARBA" id="ARBA00047645"/>
    </source>
</evidence>
<dbReference type="Pfam" id="PF00708">
    <property type="entry name" value="Acylphosphatase"/>
    <property type="match status" value="1"/>
</dbReference>
<evidence type="ECO:0000313" key="8">
    <source>
        <dbReference type="EMBL" id="SDQ48794.1"/>
    </source>
</evidence>
<evidence type="ECO:0000313" key="9">
    <source>
        <dbReference type="Proteomes" id="UP000199481"/>
    </source>
</evidence>
<reference evidence="9" key="1">
    <citation type="submission" date="2016-10" db="EMBL/GenBank/DDBJ databases">
        <authorList>
            <person name="Varghese N."/>
            <person name="Submissions S."/>
        </authorList>
    </citation>
    <scope>NUCLEOTIDE SEQUENCE [LARGE SCALE GENOMIC DNA]</scope>
    <source>
        <strain evidence="9">MPL-11</strain>
    </source>
</reference>
<sequence>MRSFFTTVKEFLFPVIKPIESSIEDNDNGGISMKKVSIRVTGLVQGVGFRYSTKLAADQIGVYGIVRNESDGSVYIEANGDEEKIDKFIEKIRNSPSPSGQVDSIDVDELSSLPVRYKFTISN</sequence>
<feature type="active site" evidence="5">
    <location>
        <position position="50"/>
    </location>
</feature>
<dbReference type="Gene3D" id="3.30.70.100">
    <property type="match status" value="1"/>
</dbReference>
<feature type="active site" evidence="5">
    <location>
        <position position="68"/>
    </location>
</feature>
<proteinExistence type="inferred from homology"/>
<dbReference type="EC" id="3.6.1.7" evidence="2 5"/>
<keyword evidence="5" id="KW-0378">Hydrolase</keyword>
<dbReference type="AlphaFoldDB" id="A0A1H1BA06"/>
<evidence type="ECO:0000256" key="1">
    <source>
        <dbReference type="ARBA" id="ARBA00005614"/>
    </source>
</evidence>
<protein>
    <recommendedName>
        <fullName evidence="3 5">acylphosphatase</fullName>
        <ecNumber evidence="2 5">3.6.1.7</ecNumber>
    </recommendedName>
</protein>
<dbReference type="PROSITE" id="PS51160">
    <property type="entry name" value="ACYLPHOSPHATASE_3"/>
    <property type="match status" value="1"/>
</dbReference>
<dbReference type="PANTHER" id="PTHR47268">
    <property type="entry name" value="ACYLPHOSPHATASE"/>
    <property type="match status" value="1"/>
</dbReference>
<name>A0A1H1BA06_9LACT</name>
<comment type="similarity">
    <text evidence="1 6">Belongs to the acylphosphatase family.</text>
</comment>
<dbReference type="PANTHER" id="PTHR47268:SF4">
    <property type="entry name" value="ACYLPHOSPHATASE"/>
    <property type="match status" value="1"/>
</dbReference>
<evidence type="ECO:0000256" key="5">
    <source>
        <dbReference type="PROSITE-ProRule" id="PRU00520"/>
    </source>
</evidence>
<evidence type="ECO:0000256" key="2">
    <source>
        <dbReference type="ARBA" id="ARBA00012150"/>
    </source>
</evidence>
<evidence type="ECO:0000256" key="3">
    <source>
        <dbReference type="ARBA" id="ARBA00015991"/>
    </source>
</evidence>
<dbReference type="GO" id="GO:0003998">
    <property type="term" value="F:acylphosphatase activity"/>
    <property type="evidence" value="ECO:0007669"/>
    <property type="project" value="UniProtKB-EC"/>
</dbReference>
<dbReference type="EMBL" id="FNJW01000008">
    <property type="protein sequence ID" value="SDQ48794.1"/>
    <property type="molecule type" value="Genomic_DNA"/>
</dbReference>
<dbReference type="InterPro" id="IPR001792">
    <property type="entry name" value="Acylphosphatase-like_dom"/>
</dbReference>
<dbReference type="SUPFAM" id="SSF54975">
    <property type="entry name" value="Acylphosphatase/BLUF domain-like"/>
    <property type="match status" value="1"/>
</dbReference>
<keyword evidence="9" id="KW-1185">Reference proteome</keyword>
<dbReference type="PROSITE" id="PS00150">
    <property type="entry name" value="ACYLPHOSPHATASE_1"/>
    <property type="match status" value="1"/>
</dbReference>
<accession>A0A1H1BA06</accession>
<evidence type="ECO:0000256" key="6">
    <source>
        <dbReference type="RuleBase" id="RU004168"/>
    </source>
</evidence>
<dbReference type="InterPro" id="IPR036046">
    <property type="entry name" value="Acylphosphatase-like_dom_sf"/>
</dbReference>
<evidence type="ECO:0000259" key="7">
    <source>
        <dbReference type="PROSITE" id="PS51160"/>
    </source>
</evidence>
<dbReference type="InterPro" id="IPR020456">
    <property type="entry name" value="Acylphosphatase"/>
</dbReference>
<organism evidence="8 9">
    <name type="scientific">Carnobacterium viridans</name>
    <dbReference type="NCBI Taxonomy" id="174587"/>
    <lineage>
        <taxon>Bacteria</taxon>
        <taxon>Bacillati</taxon>
        <taxon>Bacillota</taxon>
        <taxon>Bacilli</taxon>
        <taxon>Lactobacillales</taxon>
        <taxon>Carnobacteriaceae</taxon>
        <taxon>Carnobacterium</taxon>
    </lineage>
</organism>
<feature type="domain" description="Acylphosphatase-like" evidence="7">
    <location>
        <begin position="35"/>
        <end position="123"/>
    </location>
</feature>
<gene>
    <name evidence="8" type="ORF">SAMN04487752_2495</name>
</gene>
<dbReference type="Proteomes" id="UP000199481">
    <property type="component" value="Unassembled WGS sequence"/>
</dbReference>